<proteinExistence type="predicted"/>
<dbReference type="KEGG" id="sal:Sala_1575"/>
<dbReference type="HOGENOM" id="CLU_061127_0_0_5"/>
<keyword evidence="3" id="KW-1185">Reference proteome</keyword>
<dbReference type="STRING" id="317655.Sala_1575"/>
<dbReference type="SUPFAM" id="SSF53756">
    <property type="entry name" value="UDP-Glycosyltransferase/glycogen phosphorylase"/>
    <property type="match status" value="1"/>
</dbReference>
<dbReference type="GO" id="GO:0004553">
    <property type="term" value="F:hydrolase activity, hydrolyzing O-glycosyl compounds"/>
    <property type="evidence" value="ECO:0007669"/>
    <property type="project" value="InterPro"/>
</dbReference>
<sequence>MTSPKRIVYLTGTRADFGLMLPTLRAIDRSPHLELELLVTGMHLSDRFGRTEREVEAAGLKIGRRIPVPIDDDSGHGMGVSTGLITCAVADYLAETACDVLLLLGDRGEMLAAATAGLFADVPIVHVAGGDRSGSVDESIRHAISKLAHIHCVSNEDARQRLIRMGEDPDRIFDVGAPGLVGLKKPDRATAAMVRNRYGIDDEESFVLVLFHPVVQQAAEAGAQWRAMFDALAGLPFRYVALMPNADHGTTSIRTEIEAMRDAGQLTTIDHMPRADYLALLAECRFLIGNSSSGIVEAATFGTPVVNVGDRQFGRLRSANVFDAPPESGAIGRAIEKAIGFDPQGLRNVYGDPHADIRICEILEKTDFSASALRMKTISY</sequence>
<dbReference type="Pfam" id="PF02350">
    <property type="entry name" value="Epimerase_2"/>
    <property type="match status" value="1"/>
</dbReference>
<evidence type="ECO:0000313" key="2">
    <source>
        <dbReference type="EMBL" id="ABF53288.1"/>
    </source>
</evidence>
<dbReference type="GO" id="GO:0006047">
    <property type="term" value="P:UDP-N-acetylglucosamine metabolic process"/>
    <property type="evidence" value="ECO:0007669"/>
    <property type="project" value="InterPro"/>
</dbReference>
<dbReference type="Proteomes" id="UP000006578">
    <property type="component" value="Chromosome"/>
</dbReference>
<dbReference type="PANTHER" id="PTHR43174:SF3">
    <property type="entry name" value="UDP-N-ACETYLGLUCOSAMINE 2-EPIMERASE"/>
    <property type="match status" value="1"/>
</dbReference>
<dbReference type="PANTHER" id="PTHR43174">
    <property type="entry name" value="UDP-N-ACETYLGLUCOSAMINE 2-EPIMERASE"/>
    <property type="match status" value="1"/>
</dbReference>
<dbReference type="RefSeq" id="WP_011541868.1">
    <property type="nucleotide sequence ID" value="NC_008048.1"/>
</dbReference>
<reference evidence="2 3" key="1">
    <citation type="journal article" date="2009" name="Proc. Natl. Acad. Sci. U.S.A.">
        <title>The genomic basis of trophic strategy in marine bacteria.</title>
        <authorList>
            <person name="Lauro F.M."/>
            <person name="McDougald D."/>
            <person name="Thomas T."/>
            <person name="Williams T.J."/>
            <person name="Egan S."/>
            <person name="Rice S."/>
            <person name="DeMaere M.Z."/>
            <person name="Ting L."/>
            <person name="Ertan H."/>
            <person name="Johnson J."/>
            <person name="Ferriera S."/>
            <person name="Lapidus A."/>
            <person name="Anderson I."/>
            <person name="Kyrpides N."/>
            <person name="Munk A.C."/>
            <person name="Detter C."/>
            <person name="Han C.S."/>
            <person name="Brown M.V."/>
            <person name="Robb F.T."/>
            <person name="Kjelleberg S."/>
            <person name="Cavicchioli R."/>
        </authorList>
    </citation>
    <scope>NUCLEOTIDE SEQUENCE [LARGE SCALE GENOMIC DNA]</scope>
    <source>
        <strain evidence="3">DSM 13593 / LMG 18877 / RB2256</strain>
    </source>
</reference>
<accession>Q1GST4</accession>
<dbReference type="InterPro" id="IPR020004">
    <property type="entry name" value="UDP-GlcNAc_Epase"/>
</dbReference>
<dbReference type="InterPro" id="IPR003331">
    <property type="entry name" value="UDP_GlcNAc_Epimerase_2_dom"/>
</dbReference>
<dbReference type="AlphaFoldDB" id="Q1GST4"/>
<protein>
    <submittedName>
        <fullName evidence="2">UDP-N-acetylglucosamine 2-epimerase</fullName>
    </submittedName>
</protein>
<dbReference type="InterPro" id="IPR029767">
    <property type="entry name" value="WecB-like"/>
</dbReference>
<dbReference type="EMBL" id="CP000356">
    <property type="protein sequence ID" value="ABF53288.1"/>
    <property type="molecule type" value="Genomic_DNA"/>
</dbReference>
<dbReference type="Gene3D" id="3.40.50.2000">
    <property type="entry name" value="Glycogen Phosphorylase B"/>
    <property type="match status" value="2"/>
</dbReference>
<evidence type="ECO:0000313" key="3">
    <source>
        <dbReference type="Proteomes" id="UP000006578"/>
    </source>
</evidence>
<name>Q1GST4_SPHAL</name>
<dbReference type="OrthoDB" id="9803238at2"/>
<dbReference type="NCBIfam" id="TIGR03568">
    <property type="entry name" value="NeuC_NnaA"/>
    <property type="match status" value="1"/>
</dbReference>
<dbReference type="eggNOG" id="COG0381">
    <property type="taxonomic scope" value="Bacteria"/>
</dbReference>
<evidence type="ECO:0000259" key="1">
    <source>
        <dbReference type="Pfam" id="PF02350"/>
    </source>
</evidence>
<gene>
    <name evidence="2" type="ordered locus">Sala_1575</name>
</gene>
<feature type="domain" description="UDP-N-acetylglucosamine 2-epimerase" evidence="1">
    <location>
        <begin position="25"/>
        <end position="364"/>
    </location>
</feature>
<organism evidence="2 3">
    <name type="scientific">Sphingopyxis alaskensis (strain DSM 13593 / LMG 18877 / RB2256)</name>
    <name type="common">Sphingomonas alaskensis</name>
    <dbReference type="NCBI Taxonomy" id="317655"/>
    <lineage>
        <taxon>Bacteria</taxon>
        <taxon>Pseudomonadati</taxon>
        <taxon>Pseudomonadota</taxon>
        <taxon>Alphaproteobacteria</taxon>
        <taxon>Sphingomonadales</taxon>
        <taxon>Sphingomonadaceae</taxon>
        <taxon>Sphingopyxis</taxon>
    </lineage>
</organism>